<evidence type="ECO:0000313" key="13">
    <source>
        <dbReference type="Proteomes" id="UP000694844"/>
    </source>
</evidence>
<reference evidence="14" key="1">
    <citation type="submission" date="2025-08" db="UniProtKB">
        <authorList>
            <consortium name="RefSeq"/>
        </authorList>
    </citation>
    <scope>IDENTIFICATION</scope>
    <source>
        <tissue evidence="14">Whole sample</tissue>
    </source>
</reference>
<feature type="region of interest" description="Disordered" evidence="9">
    <location>
        <begin position="34"/>
        <end position="67"/>
    </location>
</feature>
<evidence type="ECO:0000256" key="2">
    <source>
        <dbReference type="ARBA" id="ARBA00022723"/>
    </source>
</evidence>
<feature type="domain" description="Copper amine oxidase N2-terminal" evidence="12">
    <location>
        <begin position="132"/>
        <end position="216"/>
    </location>
</feature>
<comment type="cofactor">
    <cofactor evidence="8">
        <name>Cu cation</name>
        <dbReference type="ChEBI" id="CHEBI:23378"/>
    </cofactor>
    <text evidence="8">Contains 1 topaquinone per subunit.</text>
</comment>
<sequence>MKINEGLEGQNSRQKSGVVLRSVLNCGDHIATRRYSDSDMDNNHETEPLDKINNDQSKARHEEESEKHRKTIGRFRIALFAAGIVILLLLIIVIVVGVTKKYEKIEPCSSGQRVDLSEPLVPSIFHDLTSKEVKGMMDFLFKQKDLNLTRPEKMSVKSSYIFSAELHLPNKRDAISYLDRGSGQRPSREARVIIFRGDLLIPKIMEIIVTPLPNPTHYTTWIDDIPFQYRPVTGPDYGGALVSITTKTNEKARQLLLESFGGTLVDCGDTCLTYKYISPMSAAVSGRKERLYWYWMSQFVEFYILHPIDFAVLVNMDDPNYAIEKVWYNEHTFDSLDSLVKQYNENKLQKKPILFPVMSENLFSTLYRRGTEVPKTNQRAPISIEPDGKRYSVQGQHVTYMNWDFDFRMSSTRGPQLYDIRFMDERIVYELALQEVSVFYSGYKPTQMFSNYFDSTALIGPQDKGLVPGVDCPSHATFTDALHVMESSTKPIIYKNAFCIFEINTGMPLRRHHSFSSFHGTMYEGLPNSVLILRSILSVVNYSYLLDVILYQTGAIEVKVVSTGYILATPFTSNAPNFGVHVSDNINGNLHHHMFSYKVDLDIEGTHNRYRTLDISTTASANRFNPDPNAKIIQGQFVISEKKTEKEAAYKFNFDTPKYHLFYSNLKSNKFGVPKSYRLFNRGMSKQLLPSGKGNEPAMAWMRYQMAVTKHSDRERTSSTIYSGLDALDPVVNFQKFLDNNDTIVDEDLVAWVSMGVQHIPHTEDLPVTHTPGMDLSFFLLPYNYFPEDPAMGSRDSMRIEPNVYNNPKSGVRVTGFNNEDLQCKPPSNSYKEMVEADPGILFETAEGQSTSI</sequence>
<dbReference type="SUPFAM" id="SSF49998">
    <property type="entry name" value="Amine oxidase catalytic domain"/>
    <property type="match status" value="1"/>
</dbReference>
<dbReference type="AlphaFoldDB" id="A0A8B8DWV2"/>
<dbReference type="GO" id="GO:0008131">
    <property type="term" value="F:primary methylamine oxidase activity"/>
    <property type="evidence" value="ECO:0007669"/>
    <property type="project" value="InterPro"/>
</dbReference>
<dbReference type="GO" id="GO:0005886">
    <property type="term" value="C:plasma membrane"/>
    <property type="evidence" value="ECO:0007669"/>
    <property type="project" value="TreeGrafter"/>
</dbReference>
<evidence type="ECO:0000256" key="10">
    <source>
        <dbReference type="SAM" id="Phobius"/>
    </source>
</evidence>
<dbReference type="Pfam" id="PF02727">
    <property type="entry name" value="Cu_amine_oxidN2"/>
    <property type="match status" value="1"/>
</dbReference>
<evidence type="ECO:0000256" key="4">
    <source>
        <dbReference type="ARBA" id="ARBA00023002"/>
    </source>
</evidence>
<dbReference type="InterPro" id="IPR015800">
    <property type="entry name" value="Cu_amine_oxidase_N2"/>
</dbReference>
<evidence type="ECO:0000259" key="12">
    <source>
        <dbReference type="Pfam" id="PF02727"/>
    </source>
</evidence>
<dbReference type="InterPro" id="IPR036460">
    <property type="entry name" value="Cu_amine_oxidase_C_sf"/>
</dbReference>
<protein>
    <recommendedName>
        <fullName evidence="8">Amine oxidase</fullName>
        <ecNumber evidence="8">1.4.3.-</ecNumber>
    </recommendedName>
</protein>
<dbReference type="Pfam" id="PF01179">
    <property type="entry name" value="Cu_amine_oxid"/>
    <property type="match status" value="1"/>
</dbReference>
<dbReference type="KEGG" id="cvn:111130229"/>
<evidence type="ECO:0000259" key="11">
    <source>
        <dbReference type="Pfam" id="PF01179"/>
    </source>
</evidence>
<keyword evidence="5 8" id="KW-0186">Copper</keyword>
<keyword evidence="13" id="KW-1185">Reference proteome</keyword>
<proteinExistence type="inferred from homology"/>
<feature type="active site" description="Proton acceptor" evidence="6">
    <location>
        <position position="454"/>
    </location>
</feature>
<dbReference type="GO" id="GO:0005507">
    <property type="term" value="F:copper ion binding"/>
    <property type="evidence" value="ECO:0007669"/>
    <property type="project" value="InterPro"/>
</dbReference>
<feature type="domain" description="Copper amine oxidase catalytic" evidence="11">
    <location>
        <begin position="383"/>
        <end position="792"/>
    </location>
</feature>
<dbReference type="RefSeq" id="XP_022332722.1">
    <property type="nucleotide sequence ID" value="XM_022477014.1"/>
</dbReference>
<dbReference type="SUPFAM" id="SSF54416">
    <property type="entry name" value="Amine oxidase N-terminal region"/>
    <property type="match status" value="2"/>
</dbReference>
<evidence type="ECO:0000256" key="6">
    <source>
        <dbReference type="PIRSR" id="PIRSR600269-50"/>
    </source>
</evidence>
<dbReference type="OrthoDB" id="5379943at2759"/>
<dbReference type="PANTHER" id="PTHR10638:SF20">
    <property type="entry name" value="AMINE OXIDASE"/>
    <property type="match status" value="1"/>
</dbReference>
<dbReference type="PANTHER" id="PTHR10638">
    <property type="entry name" value="COPPER AMINE OXIDASE"/>
    <property type="match status" value="1"/>
</dbReference>
<keyword evidence="10" id="KW-1133">Transmembrane helix</keyword>
<evidence type="ECO:0000256" key="9">
    <source>
        <dbReference type="SAM" id="MobiDB-lite"/>
    </source>
</evidence>
<keyword evidence="3 6" id="KW-0801">TPQ</keyword>
<dbReference type="Proteomes" id="UP000694844">
    <property type="component" value="Chromosome 4"/>
</dbReference>
<comment type="PTM">
    <text evidence="7 8">Topaquinone (TPQ) is generated by copper-dependent autoxidation of a specific tyrosyl residue.</text>
</comment>
<gene>
    <name evidence="14" type="primary">LOC111130229</name>
</gene>
<feature type="transmembrane region" description="Helical" evidence="10">
    <location>
        <begin position="77"/>
        <end position="98"/>
    </location>
</feature>
<dbReference type="InterPro" id="IPR015798">
    <property type="entry name" value="Cu_amine_oxidase_C"/>
</dbReference>
<dbReference type="Gene3D" id="3.10.450.40">
    <property type="match status" value="2"/>
</dbReference>
<feature type="active site" description="Schiff-base intermediate with substrate; via topaquinone" evidence="6">
    <location>
        <position position="542"/>
    </location>
</feature>
<keyword evidence="10" id="KW-0812">Transmembrane</keyword>
<accession>A0A8B8DWV2</accession>
<organism evidence="13 14">
    <name type="scientific">Crassostrea virginica</name>
    <name type="common">Eastern oyster</name>
    <dbReference type="NCBI Taxonomy" id="6565"/>
    <lineage>
        <taxon>Eukaryota</taxon>
        <taxon>Metazoa</taxon>
        <taxon>Spiralia</taxon>
        <taxon>Lophotrochozoa</taxon>
        <taxon>Mollusca</taxon>
        <taxon>Bivalvia</taxon>
        <taxon>Autobranchia</taxon>
        <taxon>Pteriomorphia</taxon>
        <taxon>Ostreida</taxon>
        <taxon>Ostreoidea</taxon>
        <taxon>Ostreidae</taxon>
        <taxon>Crassostrea</taxon>
    </lineage>
</organism>
<evidence type="ECO:0000256" key="1">
    <source>
        <dbReference type="ARBA" id="ARBA00007983"/>
    </source>
</evidence>
<evidence type="ECO:0000256" key="3">
    <source>
        <dbReference type="ARBA" id="ARBA00022772"/>
    </source>
</evidence>
<evidence type="ECO:0000256" key="5">
    <source>
        <dbReference type="ARBA" id="ARBA00023008"/>
    </source>
</evidence>
<dbReference type="Gene3D" id="2.70.98.20">
    <property type="entry name" value="Copper amine oxidase, catalytic domain"/>
    <property type="match status" value="1"/>
</dbReference>
<dbReference type="GeneID" id="111130229"/>
<keyword evidence="2 8" id="KW-0479">Metal-binding</keyword>
<keyword evidence="4 8" id="KW-0560">Oxidoreductase</keyword>
<keyword evidence="10" id="KW-0472">Membrane</keyword>
<evidence type="ECO:0000313" key="14">
    <source>
        <dbReference type="RefSeq" id="XP_022332722.1"/>
    </source>
</evidence>
<evidence type="ECO:0000256" key="8">
    <source>
        <dbReference type="RuleBase" id="RU000672"/>
    </source>
</evidence>
<dbReference type="FunFam" id="2.70.98.20:FF:000002">
    <property type="entry name" value="Amine oxidase"/>
    <property type="match status" value="1"/>
</dbReference>
<dbReference type="GO" id="GO:0048038">
    <property type="term" value="F:quinone binding"/>
    <property type="evidence" value="ECO:0007669"/>
    <property type="project" value="InterPro"/>
</dbReference>
<dbReference type="EC" id="1.4.3.-" evidence="8"/>
<dbReference type="PRINTS" id="PR00766">
    <property type="entry name" value="CUDAOXIDASE"/>
</dbReference>
<dbReference type="GO" id="GO:0009308">
    <property type="term" value="P:amine metabolic process"/>
    <property type="evidence" value="ECO:0007669"/>
    <property type="project" value="UniProtKB-UniRule"/>
</dbReference>
<dbReference type="InterPro" id="IPR016182">
    <property type="entry name" value="Cu_amine_oxidase_N-reg"/>
</dbReference>
<dbReference type="InterPro" id="IPR000269">
    <property type="entry name" value="Cu_amine_oxidase"/>
</dbReference>
<feature type="modified residue" description="2',4',5'-topaquinone" evidence="7">
    <location>
        <position position="542"/>
    </location>
</feature>
<comment type="similarity">
    <text evidence="1 8">Belongs to the copper/topaquinone oxidase family.</text>
</comment>
<name>A0A8B8DWV2_CRAVI</name>
<evidence type="ECO:0000256" key="7">
    <source>
        <dbReference type="PIRSR" id="PIRSR600269-51"/>
    </source>
</evidence>